<feature type="domain" description="AB hydrolase-1" evidence="2">
    <location>
        <begin position="39"/>
        <end position="296"/>
    </location>
</feature>
<dbReference type="Gene3D" id="3.40.50.1820">
    <property type="entry name" value="alpha/beta hydrolase"/>
    <property type="match status" value="1"/>
</dbReference>
<dbReference type="PRINTS" id="PR00412">
    <property type="entry name" value="EPOXHYDRLASE"/>
</dbReference>
<dbReference type="RefSeq" id="WP_185064499.1">
    <property type="nucleotide sequence ID" value="NZ_BAABJP010000007.1"/>
</dbReference>
<comment type="caution">
    <text evidence="3">The sequence shown here is derived from an EMBL/GenBank/DDBJ whole genome shotgun (WGS) entry which is preliminary data.</text>
</comment>
<dbReference type="PANTHER" id="PTHR43329">
    <property type="entry name" value="EPOXIDE HYDROLASE"/>
    <property type="match status" value="1"/>
</dbReference>
<dbReference type="Proteomes" id="UP001428817">
    <property type="component" value="Unassembled WGS sequence"/>
</dbReference>
<evidence type="ECO:0000313" key="4">
    <source>
        <dbReference type="Proteomes" id="UP001428817"/>
    </source>
</evidence>
<accession>A0ABP9PX03</accession>
<evidence type="ECO:0000256" key="1">
    <source>
        <dbReference type="ARBA" id="ARBA00022801"/>
    </source>
</evidence>
<dbReference type="InterPro" id="IPR029058">
    <property type="entry name" value="AB_hydrolase_fold"/>
</dbReference>
<organism evidence="3 4">
    <name type="scientific">Pseudonocardia eucalypti</name>
    <dbReference type="NCBI Taxonomy" id="648755"/>
    <lineage>
        <taxon>Bacteria</taxon>
        <taxon>Bacillati</taxon>
        <taxon>Actinomycetota</taxon>
        <taxon>Actinomycetes</taxon>
        <taxon>Pseudonocardiales</taxon>
        <taxon>Pseudonocardiaceae</taxon>
        <taxon>Pseudonocardia</taxon>
    </lineage>
</organism>
<name>A0ABP9PX03_9PSEU</name>
<sequence>MIPAEETFDGTWPYEARYSDAAGFRHHYIDEGEPGQGHTLVLLHGEPTWGYLWRSLVGPLSARHRVVVPDHMGFGKSATPQDRTYLAGEHADNLESLLVDTLDLRDITLVLHDWGGPIGTEFALRHPDRVARIFATNTVLPLGLPGYDEQFAANMADSSWFRWARAAYADGTFEQVLGNAGNTITHLMFALQTITRPENATPTWIRAYASPFGTPAECRGVIRFPRQLVAPDPADAPPAPDPAAVAAVRAKPAMLVEGMRDTALIPRYMIAAFREAYPDSPVIELPDAGHFTPEDAPETLLALLELFLRTTATAHRPDLATAGGRAPTR</sequence>
<reference evidence="4" key="1">
    <citation type="journal article" date="2019" name="Int. J. Syst. Evol. Microbiol.">
        <title>The Global Catalogue of Microorganisms (GCM) 10K type strain sequencing project: providing services to taxonomists for standard genome sequencing and annotation.</title>
        <authorList>
            <consortium name="The Broad Institute Genomics Platform"/>
            <consortium name="The Broad Institute Genome Sequencing Center for Infectious Disease"/>
            <person name="Wu L."/>
            <person name="Ma J."/>
        </authorList>
    </citation>
    <scope>NUCLEOTIDE SEQUENCE [LARGE SCALE GENOMIC DNA]</scope>
    <source>
        <strain evidence="4">JCM 18303</strain>
    </source>
</reference>
<protein>
    <submittedName>
        <fullName evidence="3">Haloalkane dehalogenase</fullName>
    </submittedName>
</protein>
<gene>
    <name evidence="3" type="ORF">GCM10023321_17910</name>
</gene>
<dbReference type="EMBL" id="BAABJP010000007">
    <property type="protein sequence ID" value="GAA5151233.1"/>
    <property type="molecule type" value="Genomic_DNA"/>
</dbReference>
<dbReference type="Pfam" id="PF00561">
    <property type="entry name" value="Abhydrolase_1"/>
    <property type="match status" value="1"/>
</dbReference>
<dbReference type="InterPro" id="IPR000073">
    <property type="entry name" value="AB_hydrolase_1"/>
</dbReference>
<evidence type="ECO:0000259" key="2">
    <source>
        <dbReference type="Pfam" id="PF00561"/>
    </source>
</evidence>
<keyword evidence="4" id="KW-1185">Reference proteome</keyword>
<evidence type="ECO:0000313" key="3">
    <source>
        <dbReference type="EMBL" id="GAA5151233.1"/>
    </source>
</evidence>
<keyword evidence="1" id="KW-0378">Hydrolase</keyword>
<dbReference type="SUPFAM" id="SSF53474">
    <property type="entry name" value="alpha/beta-Hydrolases"/>
    <property type="match status" value="1"/>
</dbReference>
<proteinExistence type="predicted"/>
<dbReference type="PRINTS" id="PR00111">
    <property type="entry name" value="ABHYDROLASE"/>
</dbReference>
<dbReference type="InterPro" id="IPR000639">
    <property type="entry name" value="Epox_hydrolase-like"/>
</dbReference>